<dbReference type="OrthoDB" id="8120565at2759"/>
<dbReference type="PRINTS" id="PR00171">
    <property type="entry name" value="SUGRTRNSPORT"/>
</dbReference>
<evidence type="ECO:0000313" key="13">
    <source>
        <dbReference type="Proteomes" id="UP000310158"/>
    </source>
</evidence>
<feature type="transmembrane region" description="Helical" evidence="10">
    <location>
        <begin position="465"/>
        <end position="484"/>
    </location>
</feature>
<dbReference type="Pfam" id="PF00083">
    <property type="entry name" value="Sugar_tr"/>
    <property type="match status" value="1"/>
</dbReference>
<dbReference type="FunFam" id="1.20.1250.20:FF:000134">
    <property type="entry name" value="MFS sugar transporter protein"/>
    <property type="match status" value="1"/>
</dbReference>
<evidence type="ECO:0000256" key="5">
    <source>
        <dbReference type="ARBA" id="ARBA00022989"/>
    </source>
</evidence>
<evidence type="ECO:0000256" key="4">
    <source>
        <dbReference type="ARBA" id="ARBA00022692"/>
    </source>
</evidence>
<dbReference type="InterPro" id="IPR005828">
    <property type="entry name" value="MFS_sugar_transport-like"/>
</dbReference>
<protein>
    <recommendedName>
        <fullName evidence="11">Major facilitator superfamily (MFS) profile domain-containing protein</fullName>
    </recommendedName>
</protein>
<keyword evidence="6 10" id="KW-0472">Membrane</keyword>
<dbReference type="EMBL" id="SGPL01000174">
    <property type="protein sequence ID" value="THH16105.1"/>
    <property type="molecule type" value="Genomic_DNA"/>
</dbReference>
<comment type="similarity">
    <text evidence="2 8">Belongs to the major facilitator superfamily. Sugar transporter (TC 2.A.1.1) family.</text>
</comment>
<name>A0A4S4LUZ0_9AGAM</name>
<feature type="transmembrane region" description="Helical" evidence="10">
    <location>
        <begin position="139"/>
        <end position="160"/>
    </location>
</feature>
<evidence type="ECO:0000256" key="1">
    <source>
        <dbReference type="ARBA" id="ARBA00004141"/>
    </source>
</evidence>
<evidence type="ECO:0000259" key="11">
    <source>
        <dbReference type="PROSITE" id="PS50850"/>
    </source>
</evidence>
<dbReference type="InterPro" id="IPR050360">
    <property type="entry name" value="MFS_Sugar_Transporters"/>
</dbReference>
<sequence length="560" mass="60565">MTAPSRPDGYLALSSDATDTDGAHSEPDSLSHPLLTSPETTGLTLATPHGGTLTVYPDGEGYTYAYGPTGLSGLLHNSYVFRCAIFASIGGLTFGYDQGVIANVLVMTDFIQRWPIGSWEKGLMSSALQCFAKSLSQIVLGRAIGGFGVGALSMLSPLYMAEISPPEVRGSLMSLEQFSIVLGCVIGFWTGFFTRNIVGSLSWRVPLGLQLVPGILLAFGSFFLPPSPRLLVYRGKNDEALASLAKLRLRSSQESTSDPLLQIELLEMQVEADLIQQTTGTDDKNRLRNEALAWARLFDHKYIDRTLVGVLIMFFQQWSGINALIYYGPMLLQSLGLTGSTVNLLVAGGINVVQLIAVFPAILYIDQWGRKPLLRAGSAMMTCSHLAVYEFGGNWTEHSVAATVSICCLYLFIAAYGMSFGPVGWVLPSEVFPLSMRSKGVSLSTASVWLNNFLIGLVTPALMEISASGTFMVFACACFAAYLWSTYVVPETANVSLEEIDAVFRSSAGLEDAQLKKQVRAFVFDNHIGAAVLNVETLSPQIERDLGLYDLIKGLVAGEE</sequence>
<feature type="region of interest" description="Disordered" evidence="9">
    <location>
        <begin position="1"/>
        <end position="37"/>
    </location>
</feature>
<dbReference type="GO" id="GO:0005351">
    <property type="term" value="F:carbohydrate:proton symporter activity"/>
    <property type="evidence" value="ECO:0007669"/>
    <property type="project" value="TreeGrafter"/>
</dbReference>
<gene>
    <name evidence="12" type="ORF">EW146_g4483</name>
</gene>
<dbReference type="PANTHER" id="PTHR48022">
    <property type="entry name" value="PLASTIDIC GLUCOSE TRANSPORTER 4"/>
    <property type="match status" value="1"/>
</dbReference>
<organism evidence="12 13">
    <name type="scientific">Bondarzewia mesenterica</name>
    <dbReference type="NCBI Taxonomy" id="1095465"/>
    <lineage>
        <taxon>Eukaryota</taxon>
        <taxon>Fungi</taxon>
        <taxon>Dikarya</taxon>
        <taxon>Basidiomycota</taxon>
        <taxon>Agaricomycotina</taxon>
        <taxon>Agaricomycetes</taxon>
        <taxon>Russulales</taxon>
        <taxon>Bondarzewiaceae</taxon>
        <taxon>Bondarzewia</taxon>
    </lineage>
</organism>
<comment type="caution">
    <text evidence="12">The sequence shown here is derived from an EMBL/GenBank/DDBJ whole genome shotgun (WGS) entry which is preliminary data.</text>
</comment>
<evidence type="ECO:0000256" key="7">
    <source>
        <dbReference type="ARBA" id="ARBA00049119"/>
    </source>
</evidence>
<keyword evidence="4 10" id="KW-0812">Transmembrane</keyword>
<dbReference type="GO" id="GO:0016020">
    <property type="term" value="C:membrane"/>
    <property type="evidence" value="ECO:0007669"/>
    <property type="project" value="UniProtKB-SubCell"/>
</dbReference>
<accession>A0A4S4LUZ0</accession>
<keyword evidence="3 8" id="KW-0813">Transport</keyword>
<dbReference type="PROSITE" id="PS00216">
    <property type="entry name" value="SUGAR_TRANSPORT_1"/>
    <property type="match status" value="1"/>
</dbReference>
<dbReference type="Gene3D" id="1.20.1250.20">
    <property type="entry name" value="MFS general substrate transporter like domains"/>
    <property type="match status" value="3"/>
</dbReference>
<evidence type="ECO:0000256" key="3">
    <source>
        <dbReference type="ARBA" id="ARBA00022448"/>
    </source>
</evidence>
<comment type="subcellular location">
    <subcellularLocation>
        <location evidence="1">Membrane</location>
        <topology evidence="1">Multi-pass membrane protein</topology>
    </subcellularLocation>
</comment>
<dbReference type="InterPro" id="IPR005829">
    <property type="entry name" value="Sugar_transporter_CS"/>
</dbReference>
<feature type="transmembrane region" description="Helical" evidence="10">
    <location>
        <begin position="401"/>
        <end position="428"/>
    </location>
</feature>
<dbReference type="InterPro" id="IPR020846">
    <property type="entry name" value="MFS_dom"/>
</dbReference>
<proteinExistence type="inferred from homology"/>
<dbReference type="PANTHER" id="PTHR48022:SF14">
    <property type="entry name" value="MAJOR FACILITATOR SUPERFAMILY (MFS) PROFILE DOMAIN-CONTAINING PROTEIN-RELATED"/>
    <property type="match status" value="1"/>
</dbReference>
<dbReference type="NCBIfam" id="TIGR00879">
    <property type="entry name" value="SP"/>
    <property type="match status" value="1"/>
</dbReference>
<dbReference type="AlphaFoldDB" id="A0A4S4LUZ0"/>
<feature type="transmembrane region" description="Helical" evidence="10">
    <location>
        <begin position="342"/>
        <end position="365"/>
    </location>
</feature>
<evidence type="ECO:0000256" key="8">
    <source>
        <dbReference type="RuleBase" id="RU003346"/>
    </source>
</evidence>
<dbReference type="PROSITE" id="PS00217">
    <property type="entry name" value="SUGAR_TRANSPORT_2"/>
    <property type="match status" value="1"/>
</dbReference>
<dbReference type="SUPFAM" id="SSF103473">
    <property type="entry name" value="MFS general substrate transporter"/>
    <property type="match status" value="1"/>
</dbReference>
<keyword evidence="5 10" id="KW-1133">Transmembrane helix</keyword>
<evidence type="ECO:0000256" key="2">
    <source>
        <dbReference type="ARBA" id="ARBA00010992"/>
    </source>
</evidence>
<evidence type="ECO:0000313" key="12">
    <source>
        <dbReference type="EMBL" id="THH16105.1"/>
    </source>
</evidence>
<feature type="transmembrane region" description="Helical" evidence="10">
    <location>
        <begin position="306"/>
        <end position="327"/>
    </location>
</feature>
<reference evidence="12 13" key="1">
    <citation type="submission" date="2019-02" db="EMBL/GenBank/DDBJ databases">
        <title>Genome sequencing of the rare red list fungi Bondarzewia mesenterica.</title>
        <authorList>
            <person name="Buettner E."/>
            <person name="Kellner H."/>
        </authorList>
    </citation>
    <scope>NUCLEOTIDE SEQUENCE [LARGE SCALE GENOMIC DNA]</scope>
    <source>
        <strain evidence="12 13">DSM 108281</strain>
    </source>
</reference>
<dbReference type="InterPro" id="IPR003663">
    <property type="entry name" value="Sugar/inositol_transpt"/>
</dbReference>
<dbReference type="Proteomes" id="UP000310158">
    <property type="component" value="Unassembled WGS sequence"/>
</dbReference>
<comment type="catalytic activity">
    <reaction evidence="7">
        <text>myo-inositol(out) + H(+)(out) = myo-inositol(in) + H(+)(in)</text>
        <dbReference type="Rhea" id="RHEA:60364"/>
        <dbReference type="ChEBI" id="CHEBI:15378"/>
        <dbReference type="ChEBI" id="CHEBI:17268"/>
    </reaction>
</comment>
<evidence type="ECO:0000256" key="9">
    <source>
        <dbReference type="SAM" id="MobiDB-lite"/>
    </source>
</evidence>
<feature type="transmembrane region" description="Helical" evidence="10">
    <location>
        <begin position="172"/>
        <end position="193"/>
    </location>
</feature>
<keyword evidence="13" id="KW-1185">Reference proteome</keyword>
<dbReference type="PROSITE" id="PS50850">
    <property type="entry name" value="MFS"/>
    <property type="match status" value="1"/>
</dbReference>
<evidence type="ECO:0000256" key="6">
    <source>
        <dbReference type="ARBA" id="ARBA00023136"/>
    </source>
</evidence>
<feature type="domain" description="Major facilitator superfamily (MFS) profile" evidence="11">
    <location>
        <begin position="35"/>
        <end position="493"/>
    </location>
</feature>
<dbReference type="InterPro" id="IPR036259">
    <property type="entry name" value="MFS_trans_sf"/>
</dbReference>
<evidence type="ECO:0000256" key="10">
    <source>
        <dbReference type="SAM" id="Phobius"/>
    </source>
</evidence>